<gene>
    <name evidence="2" type="ORF">FOZ63_020568</name>
</gene>
<dbReference type="EMBL" id="JABANO010001444">
    <property type="protein sequence ID" value="KAF4758435.1"/>
    <property type="molecule type" value="Genomic_DNA"/>
</dbReference>
<name>A0A7J6UME1_PEROL</name>
<feature type="non-terminal residue" evidence="2">
    <location>
        <position position="133"/>
    </location>
</feature>
<comment type="caution">
    <text evidence="2">The sequence shown here is derived from an EMBL/GenBank/DDBJ whole genome shotgun (WGS) entry which is preliminary data.</text>
</comment>
<evidence type="ECO:0000256" key="1">
    <source>
        <dbReference type="SAM" id="MobiDB-lite"/>
    </source>
</evidence>
<sequence>MLGRRALRCLRGWENPDFVSVITLEGCSTMTPSPRRPLNAVLLVWCYLYSIRAASRDREVLTENREFMRYSEPRESQKGKKRSRLTPEGRELTALRRDTVVGFGRANGGRNLQVWLGFDVTGIDGRQRKLTDF</sequence>
<organism evidence="2 3">
    <name type="scientific">Perkinsus olseni</name>
    <name type="common">Perkinsus atlanticus</name>
    <dbReference type="NCBI Taxonomy" id="32597"/>
    <lineage>
        <taxon>Eukaryota</taxon>
        <taxon>Sar</taxon>
        <taxon>Alveolata</taxon>
        <taxon>Perkinsozoa</taxon>
        <taxon>Perkinsea</taxon>
        <taxon>Perkinsida</taxon>
        <taxon>Perkinsidae</taxon>
        <taxon>Perkinsus</taxon>
    </lineage>
</organism>
<accession>A0A7J6UME1</accession>
<reference evidence="2 3" key="1">
    <citation type="submission" date="2020-04" db="EMBL/GenBank/DDBJ databases">
        <title>Perkinsus olseni comparative genomics.</title>
        <authorList>
            <person name="Bogema D.R."/>
        </authorList>
    </citation>
    <scope>NUCLEOTIDE SEQUENCE [LARGE SCALE GENOMIC DNA]</scope>
    <source>
        <strain evidence="2 3">ATCC PRA-207</strain>
    </source>
</reference>
<feature type="region of interest" description="Disordered" evidence="1">
    <location>
        <begin position="69"/>
        <end position="89"/>
    </location>
</feature>
<evidence type="ECO:0000313" key="2">
    <source>
        <dbReference type="EMBL" id="KAF4758435.1"/>
    </source>
</evidence>
<feature type="compositionally biased region" description="Basic and acidic residues" evidence="1">
    <location>
        <begin position="69"/>
        <end position="78"/>
    </location>
</feature>
<dbReference type="AlphaFoldDB" id="A0A7J6UME1"/>
<proteinExistence type="predicted"/>
<evidence type="ECO:0000313" key="3">
    <source>
        <dbReference type="Proteomes" id="UP000553632"/>
    </source>
</evidence>
<dbReference type="Proteomes" id="UP000553632">
    <property type="component" value="Unassembled WGS sequence"/>
</dbReference>
<keyword evidence="3" id="KW-1185">Reference proteome</keyword>
<protein>
    <submittedName>
        <fullName evidence="2">Uncharacterized protein</fullName>
    </submittedName>
</protein>